<dbReference type="EMBL" id="DQ458963">
    <property type="protein sequence ID" value="ABE69173.1"/>
    <property type="molecule type" value="Genomic_DNA"/>
</dbReference>
<keyword evidence="2" id="KW-0645">Protease</keyword>
<evidence type="ECO:0000259" key="1">
    <source>
        <dbReference type="Pfam" id="PF01965"/>
    </source>
</evidence>
<reference evidence="2" key="2">
    <citation type="submission" date="2006-03" db="EMBL/GenBank/DDBJ databases">
        <authorList>
            <person name="Lee M.-H."/>
            <person name="Song J.K."/>
            <person name="Yoon J.-H."/>
        </authorList>
    </citation>
    <scope>NUCLEOTIDE SEQUENCE</scope>
</reference>
<dbReference type="InterPro" id="IPR002818">
    <property type="entry name" value="DJ-1/PfpI"/>
</dbReference>
<sequence>MCVGSLAVARTGILKGKKATTYSASKRHDNLKILQDCGAIPVKERIVVTGRIITNRGPDTALDVAFKLLEMLNGKRDMKRIKKAMMFE</sequence>
<keyword evidence="2" id="KW-0378">Hydrolase</keyword>
<dbReference type="Gene3D" id="3.40.50.880">
    <property type="match status" value="1"/>
</dbReference>
<evidence type="ECO:0000313" key="2">
    <source>
        <dbReference type="EMBL" id="ABE69173.1"/>
    </source>
</evidence>
<dbReference type="InterPro" id="IPR029062">
    <property type="entry name" value="Class_I_gatase-like"/>
</dbReference>
<dbReference type="GO" id="GO:0005737">
    <property type="term" value="C:cytoplasm"/>
    <property type="evidence" value="ECO:0007669"/>
    <property type="project" value="TreeGrafter"/>
</dbReference>
<dbReference type="PANTHER" id="PTHR48094">
    <property type="entry name" value="PROTEIN/NUCLEIC ACID DEGLYCASE DJ-1-RELATED"/>
    <property type="match status" value="1"/>
</dbReference>
<proteinExistence type="predicted"/>
<accession>Q1PAF0</accession>
<feature type="domain" description="DJ-1/PfpI" evidence="1">
    <location>
        <begin position="2"/>
        <end position="70"/>
    </location>
</feature>
<dbReference type="PANTHER" id="PTHR48094:SF5">
    <property type="entry name" value="PROTEIN DJ-1 HOMOLOG"/>
    <property type="match status" value="1"/>
</dbReference>
<dbReference type="GO" id="GO:0006508">
    <property type="term" value="P:proteolysis"/>
    <property type="evidence" value="ECO:0007669"/>
    <property type="project" value="UniProtKB-KW"/>
</dbReference>
<dbReference type="SUPFAM" id="SSF52317">
    <property type="entry name" value="Class I glutamine amidotransferase-like"/>
    <property type="match status" value="1"/>
</dbReference>
<dbReference type="GO" id="GO:0008233">
    <property type="term" value="F:peptidase activity"/>
    <property type="evidence" value="ECO:0007669"/>
    <property type="project" value="UniProtKB-KW"/>
</dbReference>
<reference evidence="2" key="1">
    <citation type="journal article" date="2006" name="Appl. Environ. Microbiol.">
        <title>Isolation and characterization of a novel lipase from a metagenomic library of tidal flat sediments: evidence for a new family of bacterial lipases.</title>
        <authorList>
            <person name="Lee M.H."/>
            <person name="Lee C.H."/>
            <person name="Oh T.K."/>
            <person name="Song J.K."/>
            <person name="Yoon J.H."/>
        </authorList>
    </citation>
    <scope>NUCLEOTIDE SEQUENCE</scope>
</reference>
<dbReference type="InterPro" id="IPR050325">
    <property type="entry name" value="Prot/Nucl_acid_deglycase"/>
</dbReference>
<organism evidence="2">
    <name type="scientific">uncultured bacterium pFosLip</name>
    <dbReference type="NCBI Taxonomy" id="380391"/>
    <lineage>
        <taxon>Bacteria</taxon>
        <taxon>environmental samples</taxon>
    </lineage>
</organism>
<protein>
    <submittedName>
        <fullName evidence="2">Putative protease/amidase</fullName>
    </submittedName>
</protein>
<dbReference type="Pfam" id="PF01965">
    <property type="entry name" value="DJ-1_PfpI"/>
    <property type="match status" value="1"/>
</dbReference>
<name>Q1PAF0_9BACT</name>
<dbReference type="AlphaFoldDB" id="Q1PAF0"/>